<feature type="chain" id="PRO_5002540490" description="DUF5667 domain-containing protein" evidence="1">
    <location>
        <begin position="24"/>
        <end position="449"/>
    </location>
</feature>
<feature type="signal peptide" evidence="1">
    <location>
        <begin position="1"/>
        <end position="23"/>
    </location>
</feature>
<name>A0A0G1W9K1_9BACT</name>
<keyword evidence="1" id="KW-0732">Signal</keyword>
<evidence type="ECO:0000256" key="1">
    <source>
        <dbReference type="SAM" id="SignalP"/>
    </source>
</evidence>
<dbReference type="Pfam" id="PF18915">
    <property type="entry name" value="DUF5667"/>
    <property type="match status" value="1"/>
</dbReference>
<dbReference type="AlphaFoldDB" id="A0A0G1W9K1"/>
<evidence type="ECO:0000313" key="4">
    <source>
        <dbReference type="Proteomes" id="UP000034224"/>
    </source>
</evidence>
<evidence type="ECO:0000313" key="3">
    <source>
        <dbReference type="EMBL" id="KKW15476.1"/>
    </source>
</evidence>
<organism evidence="3 4">
    <name type="scientific">Candidatus Jorgensenbacteria bacterium GW2011_GWB1_50_10</name>
    <dbReference type="NCBI Taxonomy" id="1618665"/>
    <lineage>
        <taxon>Bacteria</taxon>
        <taxon>Candidatus Joergenseniibacteriota</taxon>
    </lineage>
</organism>
<dbReference type="EMBL" id="LCQK01000001">
    <property type="protein sequence ID" value="KKW15476.1"/>
    <property type="molecule type" value="Genomic_DNA"/>
</dbReference>
<evidence type="ECO:0000259" key="2">
    <source>
        <dbReference type="Pfam" id="PF18915"/>
    </source>
</evidence>
<protein>
    <recommendedName>
        <fullName evidence="2">DUF5667 domain-containing protein</fullName>
    </recommendedName>
</protein>
<dbReference type="STRING" id="1618665.UY55_C0001G0230"/>
<dbReference type="Proteomes" id="UP000034224">
    <property type="component" value="Unassembled WGS sequence"/>
</dbReference>
<accession>A0A0G1W9K1</accession>
<reference evidence="3 4" key="1">
    <citation type="journal article" date="2015" name="Nature">
        <title>rRNA introns, odd ribosomes, and small enigmatic genomes across a large radiation of phyla.</title>
        <authorList>
            <person name="Brown C.T."/>
            <person name="Hug L.A."/>
            <person name="Thomas B.C."/>
            <person name="Sharon I."/>
            <person name="Castelle C.J."/>
            <person name="Singh A."/>
            <person name="Wilkins M.J."/>
            <person name="Williams K.H."/>
            <person name="Banfield J.F."/>
        </authorList>
    </citation>
    <scope>NUCLEOTIDE SEQUENCE [LARGE SCALE GENOMIC DNA]</scope>
</reference>
<gene>
    <name evidence="3" type="ORF">UY55_C0001G0230</name>
</gene>
<feature type="domain" description="DUF5667" evidence="2">
    <location>
        <begin position="41"/>
        <end position="115"/>
    </location>
</feature>
<sequence length="449" mass="50144">MSNKTLFVVGLILFLGLGSSALAHEDASGASIDLGVGNPLILPANPLYFFKELGRDVRRLFTFNKEAKALLELEILNKKAAEIKSLEEKEKTEDVVKAIQKYKKSALSLAGRVSSLKQSEAVKYEKLVGLLTDKLLRHHELFVEILSHNEDFKKEIEDTRIVLDKVSVAMVVNFENPNDFKKIFEEAVANYKDGTLKEFNAVHVLDRIEDQLPEEVRDKIVSLKDDLILRFEGRFRAESNEDFIKVLDELTINNLEELKVFDEVREKISDSGLKSKMNLVRQKAFLAAEENALTDQRAAAEIIGAAEASVLELEGKVAASGAETQKSVRNLLEKADFHFEQAKKFFDGGEYGSAFGQATAALAEAENGLDQLGKGSEDLSSENLDLRKEFDELKARAKAENLTPDVVPDLYELFDEAEKQVLEAKAVESLRAVKILLAEIEAKIRAREN</sequence>
<dbReference type="InterPro" id="IPR043725">
    <property type="entry name" value="DUF5667"/>
</dbReference>
<comment type="caution">
    <text evidence="3">The sequence shown here is derived from an EMBL/GenBank/DDBJ whole genome shotgun (WGS) entry which is preliminary data.</text>
</comment>
<proteinExistence type="predicted"/>